<sequence length="188" mass="20247">MNADVALIMALPNESKGLFEQAGIDVHYSGIGKINAAFKAFEVIQKTDCKTLINLGSAGSSHFDAHSLVEVTTFVQRDMDVSPLGFAVGVTPMDDEIPADIHAQPHFDHLPKGTCGTGDSFETGIPKVSCNLVDMEAYALAKVCQKLGVRLISVKYISDGANDTAHLDWEENLLVGAQKLLALYQAHF</sequence>
<proteinExistence type="predicted"/>
<dbReference type="RefSeq" id="WP_018678327.1">
    <property type="nucleotide sequence ID" value="NZ_AYEV01000003.1"/>
</dbReference>
<dbReference type="AlphaFoldDB" id="V2V8Q9"/>
<dbReference type="PANTHER" id="PTHR46832:SF1">
    <property type="entry name" value="5'-METHYLTHIOADENOSINE_S-ADENOSYLHOMOCYSTEINE NUCLEOSIDASE"/>
    <property type="match status" value="1"/>
</dbReference>
<dbReference type="GO" id="GO:0008782">
    <property type="term" value="F:adenosylhomocysteine nucleosidase activity"/>
    <property type="evidence" value="ECO:0007669"/>
    <property type="project" value="TreeGrafter"/>
</dbReference>
<name>V2V8Q9_9GAMM</name>
<dbReference type="GO" id="GO:0005829">
    <property type="term" value="C:cytosol"/>
    <property type="evidence" value="ECO:0007669"/>
    <property type="project" value="TreeGrafter"/>
</dbReference>
<evidence type="ECO:0000313" key="3">
    <source>
        <dbReference type="Proteomes" id="UP000017404"/>
    </source>
</evidence>
<dbReference type="EMBL" id="AYEV01000003">
    <property type="protein sequence ID" value="ESK57265.1"/>
    <property type="molecule type" value="Genomic_DNA"/>
</dbReference>
<dbReference type="eggNOG" id="COG0775">
    <property type="taxonomic scope" value="Bacteria"/>
</dbReference>
<protein>
    <recommendedName>
        <fullName evidence="1">Nucleoside phosphorylase domain-containing protein</fullName>
    </recommendedName>
</protein>
<keyword evidence="3" id="KW-1185">Reference proteome</keyword>
<dbReference type="GO" id="GO:0019284">
    <property type="term" value="P:L-methionine salvage from S-adenosylmethionine"/>
    <property type="evidence" value="ECO:0007669"/>
    <property type="project" value="TreeGrafter"/>
</dbReference>
<dbReference type="Pfam" id="PF01048">
    <property type="entry name" value="PNP_UDP_1"/>
    <property type="match status" value="1"/>
</dbReference>
<dbReference type="InterPro" id="IPR035994">
    <property type="entry name" value="Nucleoside_phosphorylase_sf"/>
</dbReference>
<dbReference type="Proteomes" id="UP000017404">
    <property type="component" value="Unassembled WGS sequence"/>
</dbReference>
<feature type="domain" description="Nucleoside phosphorylase" evidence="1">
    <location>
        <begin position="28"/>
        <end position="180"/>
    </location>
</feature>
<evidence type="ECO:0000313" key="2">
    <source>
        <dbReference type="EMBL" id="ESK57265.1"/>
    </source>
</evidence>
<comment type="caution">
    <text evidence="2">The sequence shown here is derived from an EMBL/GenBank/DDBJ whole genome shotgun (WGS) entry which is preliminary data.</text>
</comment>
<reference evidence="2 3" key="1">
    <citation type="submission" date="2013-10" db="EMBL/GenBank/DDBJ databases">
        <title>The Genome Sequence of Acinetobacter tjernbergiae CIP107465.</title>
        <authorList>
            <consortium name="The Broad Institute Genomics Platform"/>
            <consortium name="The Broad Institute Genome Sequencing Center for Infectious Disease"/>
            <person name="Cerqueira G."/>
            <person name="Feldgarden M."/>
            <person name="Courvalin P."/>
            <person name="Grillot-Courvalin C."/>
            <person name="Clermont D."/>
            <person name="Rocha E."/>
            <person name="Yoon E.-J."/>
            <person name="Nemec A."/>
            <person name="Young S.K."/>
            <person name="Zeng Q."/>
            <person name="Gargeya S."/>
            <person name="Fitzgerald M."/>
            <person name="Abouelleil A."/>
            <person name="Alvarado L."/>
            <person name="Berlin A.M."/>
            <person name="Chapman S.B."/>
            <person name="Gainer-Dewar J."/>
            <person name="Goldberg J."/>
            <person name="Gnerre S."/>
            <person name="Griggs A."/>
            <person name="Gujja S."/>
            <person name="Hansen M."/>
            <person name="Howarth C."/>
            <person name="Imamovic A."/>
            <person name="Ireland A."/>
            <person name="Larimer J."/>
            <person name="McCowan C."/>
            <person name="Murphy C."/>
            <person name="Pearson M."/>
            <person name="Poon T.W."/>
            <person name="Priest M."/>
            <person name="Roberts A."/>
            <person name="Saif S."/>
            <person name="Shea T."/>
            <person name="Sykes S."/>
            <person name="Wortman J."/>
            <person name="Nusbaum C."/>
            <person name="Birren B."/>
        </authorList>
    </citation>
    <scope>NUCLEOTIDE SEQUENCE [LARGE SCALE GENOMIC DNA]</scope>
    <source>
        <strain evidence="2 3">CIP 107465</strain>
    </source>
</reference>
<accession>V2V8Q9</accession>
<dbReference type="Gene3D" id="3.40.50.1580">
    <property type="entry name" value="Nucleoside phosphorylase domain"/>
    <property type="match status" value="1"/>
</dbReference>
<dbReference type="GO" id="GO:0008930">
    <property type="term" value="F:methylthioadenosine nucleosidase activity"/>
    <property type="evidence" value="ECO:0007669"/>
    <property type="project" value="TreeGrafter"/>
</dbReference>
<dbReference type="SUPFAM" id="SSF53167">
    <property type="entry name" value="Purine and uridine phosphorylases"/>
    <property type="match status" value="1"/>
</dbReference>
<dbReference type="GO" id="GO:0009116">
    <property type="term" value="P:nucleoside metabolic process"/>
    <property type="evidence" value="ECO:0007669"/>
    <property type="project" value="InterPro"/>
</dbReference>
<gene>
    <name evidence="2" type="ORF">F990_00462</name>
</gene>
<dbReference type="PANTHER" id="PTHR46832">
    <property type="entry name" value="5'-METHYLTHIOADENOSINE/S-ADENOSYLHOMOCYSTEINE NUCLEOSIDASE"/>
    <property type="match status" value="1"/>
</dbReference>
<evidence type="ECO:0000259" key="1">
    <source>
        <dbReference type="Pfam" id="PF01048"/>
    </source>
</evidence>
<dbReference type="PATRIC" id="fig|1120928.5.peg.475"/>
<dbReference type="STRING" id="202955.GCA_000759995_01906"/>
<organism evidence="2 3">
    <name type="scientific">Acinetobacter tjernbergiae DSM 14971 = CIP 107465</name>
    <dbReference type="NCBI Taxonomy" id="1120928"/>
    <lineage>
        <taxon>Bacteria</taxon>
        <taxon>Pseudomonadati</taxon>
        <taxon>Pseudomonadota</taxon>
        <taxon>Gammaproteobacteria</taxon>
        <taxon>Moraxellales</taxon>
        <taxon>Moraxellaceae</taxon>
        <taxon>Acinetobacter</taxon>
    </lineage>
</organism>
<dbReference type="InterPro" id="IPR000845">
    <property type="entry name" value="Nucleoside_phosphorylase_d"/>
</dbReference>
<dbReference type="OrthoDB" id="997641at2"/>